<dbReference type="PIRSF" id="PIRSF018266">
    <property type="entry name" value="FecR"/>
    <property type="match status" value="1"/>
</dbReference>
<dbReference type="PANTHER" id="PTHR30273">
    <property type="entry name" value="PERIPLASMIC SIGNAL SENSOR AND SIGMA FACTOR ACTIVATOR FECR-RELATED"/>
    <property type="match status" value="1"/>
</dbReference>
<dbReference type="RefSeq" id="WP_183978037.1">
    <property type="nucleotide sequence ID" value="NZ_JACIBY010000012.1"/>
</dbReference>
<evidence type="ECO:0000313" key="4">
    <source>
        <dbReference type="Proteomes" id="UP000541352"/>
    </source>
</evidence>
<sequence>MSRKSFRQLLQKYLRGECTTEEKSFVEHWYGLLEAETGELEKNINTDELEERLWEQIQSKMDHDDSINDLHPLPKRFNYGWVGVAATLLLITVWWSVTETTKKPQTIGIVASDWLSRTNNATTPLLVQLEDGSKVKLLPNSTLRFPKHFSKSNRTVYLNGNAFFDIQKSPSRPFYVHTDRVIAKVLGTSFFVRTDSKTKDVRVEVVTGRVAVYGQSTEKRSPVANGVVLSPNQAATYYDEQKHFVTGLVDKPTLLETPESEKQTLTFQFDDTPLSEVIRRFELAYGIDIVVENEQQNNCLLTADLSNQSLYNQLDLICAALKAQYEIQGTIILLSGKGCN</sequence>
<evidence type="ECO:0000259" key="1">
    <source>
        <dbReference type="Pfam" id="PF04773"/>
    </source>
</evidence>
<evidence type="ECO:0000259" key="2">
    <source>
        <dbReference type="Pfam" id="PF16344"/>
    </source>
</evidence>
<organism evidence="3 4">
    <name type="scientific">Runella defluvii</name>
    <dbReference type="NCBI Taxonomy" id="370973"/>
    <lineage>
        <taxon>Bacteria</taxon>
        <taxon>Pseudomonadati</taxon>
        <taxon>Bacteroidota</taxon>
        <taxon>Cytophagia</taxon>
        <taxon>Cytophagales</taxon>
        <taxon>Spirosomataceae</taxon>
        <taxon>Runella</taxon>
    </lineage>
</organism>
<dbReference type="Gene3D" id="2.60.120.1440">
    <property type="match status" value="1"/>
</dbReference>
<feature type="domain" description="FecR protein" evidence="1">
    <location>
        <begin position="126"/>
        <end position="210"/>
    </location>
</feature>
<proteinExistence type="predicted"/>
<name>A0A7W5ZNP0_9BACT</name>
<dbReference type="EMBL" id="JACIBY010000012">
    <property type="protein sequence ID" value="MBB3840817.1"/>
    <property type="molecule type" value="Genomic_DNA"/>
</dbReference>
<dbReference type="AlphaFoldDB" id="A0A7W5ZNP0"/>
<dbReference type="Gene3D" id="3.55.50.30">
    <property type="match status" value="1"/>
</dbReference>
<dbReference type="Proteomes" id="UP000541352">
    <property type="component" value="Unassembled WGS sequence"/>
</dbReference>
<accession>A0A7W5ZNP0</accession>
<reference evidence="3 4" key="1">
    <citation type="submission" date="2020-08" db="EMBL/GenBank/DDBJ databases">
        <title>Genomic Encyclopedia of Type Strains, Phase IV (KMG-IV): sequencing the most valuable type-strain genomes for metagenomic binning, comparative biology and taxonomic classification.</title>
        <authorList>
            <person name="Goeker M."/>
        </authorList>
    </citation>
    <scope>NUCLEOTIDE SEQUENCE [LARGE SCALE GENOMIC DNA]</scope>
    <source>
        <strain evidence="3 4">DSM 17976</strain>
    </source>
</reference>
<dbReference type="Pfam" id="PF04773">
    <property type="entry name" value="FecR"/>
    <property type="match status" value="1"/>
</dbReference>
<feature type="domain" description="Protein FecR C-terminal" evidence="2">
    <location>
        <begin position="267"/>
        <end position="333"/>
    </location>
</feature>
<dbReference type="InterPro" id="IPR032508">
    <property type="entry name" value="FecR_C"/>
</dbReference>
<dbReference type="InterPro" id="IPR012373">
    <property type="entry name" value="Ferrdict_sens_TM"/>
</dbReference>
<protein>
    <submittedName>
        <fullName evidence="3">Ferric-dicitrate binding protein FerR (Iron transport regulator)</fullName>
    </submittedName>
</protein>
<gene>
    <name evidence="3" type="ORF">FHS57_004837</name>
</gene>
<dbReference type="PANTHER" id="PTHR30273:SF2">
    <property type="entry name" value="PROTEIN FECR"/>
    <property type="match status" value="1"/>
</dbReference>
<dbReference type="Pfam" id="PF16344">
    <property type="entry name" value="FecR_C"/>
    <property type="match status" value="1"/>
</dbReference>
<comment type="caution">
    <text evidence="3">The sequence shown here is derived from an EMBL/GenBank/DDBJ whole genome shotgun (WGS) entry which is preliminary data.</text>
</comment>
<dbReference type="InterPro" id="IPR006860">
    <property type="entry name" value="FecR"/>
</dbReference>
<dbReference type="GO" id="GO:0016989">
    <property type="term" value="F:sigma factor antagonist activity"/>
    <property type="evidence" value="ECO:0007669"/>
    <property type="project" value="TreeGrafter"/>
</dbReference>
<evidence type="ECO:0000313" key="3">
    <source>
        <dbReference type="EMBL" id="MBB3840817.1"/>
    </source>
</evidence>
<keyword evidence="4" id="KW-1185">Reference proteome</keyword>